<accession>A0A0S4MV78</accession>
<protein>
    <recommendedName>
        <fullName evidence="3">Restriction endonuclease</fullName>
    </recommendedName>
</protein>
<evidence type="ECO:0000313" key="1">
    <source>
        <dbReference type="EMBL" id="CUU02908.1"/>
    </source>
</evidence>
<evidence type="ECO:0000313" key="2">
    <source>
        <dbReference type="Proteomes" id="UP000320623"/>
    </source>
</evidence>
<name>A0A0S4MV78_9BACT</name>
<dbReference type="EMBL" id="FAOO01000003">
    <property type="protein sequence ID" value="CUU02908.1"/>
    <property type="molecule type" value="Genomic_DNA"/>
</dbReference>
<proteinExistence type="predicted"/>
<dbReference type="AlphaFoldDB" id="A0A0S4MV78"/>
<feature type="non-terminal residue" evidence="1">
    <location>
        <position position="1"/>
    </location>
</feature>
<dbReference type="Proteomes" id="UP000320623">
    <property type="component" value="Unassembled WGS sequence"/>
</dbReference>
<gene>
    <name evidence="1" type="ORF">JGI1_00620</name>
</gene>
<dbReference type="SUPFAM" id="SSF52980">
    <property type="entry name" value="Restriction endonuclease-like"/>
    <property type="match status" value="1"/>
</dbReference>
<keyword evidence="2" id="KW-1185">Reference proteome</keyword>
<sequence length="153" mass="18224">AERVNQLAKEHQRTREILAGLSDTVGYGLEDKIMLYMYDFVRDEYGIEVELVERRNIIYPDGRYDEVNIYVEGFRNGAKVYVVGECKSRPSKREVDKLIEKVERVREFLGAEVYAFIVGYTFSPDVEEYIKEMYPWLKMMRSFEFDLRYGRKV</sequence>
<dbReference type="RefSeq" id="WP_181180230.1">
    <property type="nucleotide sequence ID" value="NZ_FAOO01000003.1"/>
</dbReference>
<reference evidence="2" key="1">
    <citation type="submission" date="2015-11" db="EMBL/GenBank/DDBJ databases">
        <authorList>
            <person name="Varghese N."/>
        </authorList>
    </citation>
    <scope>NUCLEOTIDE SEQUENCE [LARGE SCALE GENOMIC DNA]</scope>
</reference>
<dbReference type="InterPro" id="IPR011335">
    <property type="entry name" value="Restrct_endonuc-II-like"/>
</dbReference>
<organism evidence="1 2">
    <name type="scientific">Candidatus Thermokryptus mobilis</name>
    <dbReference type="NCBI Taxonomy" id="1643428"/>
    <lineage>
        <taxon>Bacteria</taxon>
        <taxon>Pseudomonadati</taxon>
        <taxon>Candidatus Kryptoniota</taxon>
        <taxon>Candidatus Thermokryptus</taxon>
    </lineage>
</organism>
<evidence type="ECO:0008006" key="3">
    <source>
        <dbReference type="Google" id="ProtNLM"/>
    </source>
</evidence>